<dbReference type="AlphaFoldDB" id="A0A9P6C1V0"/>
<gene>
    <name evidence="2" type="ORF">P691DRAFT_762264</name>
</gene>
<dbReference type="EMBL" id="MU151285">
    <property type="protein sequence ID" value="KAF9445718.1"/>
    <property type="molecule type" value="Genomic_DNA"/>
</dbReference>
<name>A0A9P6C1V0_9AGAR</name>
<accession>A0A9P6C1V0</accession>
<evidence type="ECO:0000313" key="2">
    <source>
        <dbReference type="EMBL" id="KAF9445718.1"/>
    </source>
</evidence>
<feature type="signal peptide" evidence="1">
    <location>
        <begin position="1"/>
        <end position="23"/>
    </location>
</feature>
<protein>
    <submittedName>
        <fullName evidence="2">Uncharacterized protein</fullName>
    </submittedName>
</protein>
<evidence type="ECO:0000256" key="1">
    <source>
        <dbReference type="SAM" id="SignalP"/>
    </source>
</evidence>
<keyword evidence="1" id="KW-0732">Signal</keyword>
<keyword evidence="3" id="KW-1185">Reference proteome</keyword>
<proteinExistence type="predicted"/>
<organism evidence="2 3">
    <name type="scientific">Macrolepiota fuliginosa MF-IS2</name>
    <dbReference type="NCBI Taxonomy" id="1400762"/>
    <lineage>
        <taxon>Eukaryota</taxon>
        <taxon>Fungi</taxon>
        <taxon>Dikarya</taxon>
        <taxon>Basidiomycota</taxon>
        <taxon>Agaricomycotina</taxon>
        <taxon>Agaricomycetes</taxon>
        <taxon>Agaricomycetidae</taxon>
        <taxon>Agaricales</taxon>
        <taxon>Agaricineae</taxon>
        <taxon>Agaricaceae</taxon>
        <taxon>Macrolepiota</taxon>
    </lineage>
</organism>
<dbReference type="Proteomes" id="UP000807342">
    <property type="component" value="Unassembled WGS sequence"/>
</dbReference>
<sequence>MSIPVLVSRLLTVSAVITQGSNAAENQPSNIDNTISPEMDGVAQTSIPDRTNYIVANQTTIIETRGQSASIYEQSLQDHDEGRCLPHDFDHPMLNMQQQTTTSGCLVASFPTHTISRSATHICTTFEAPK</sequence>
<evidence type="ECO:0000313" key="3">
    <source>
        <dbReference type="Proteomes" id="UP000807342"/>
    </source>
</evidence>
<comment type="caution">
    <text evidence="2">The sequence shown here is derived from an EMBL/GenBank/DDBJ whole genome shotgun (WGS) entry which is preliminary data.</text>
</comment>
<feature type="chain" id="PRO_5040416878" evidence="1">
    <location>
        <begin position="24"/>
        <end position="130"/>
    </location>
</feature>
<reference evidence="2" key="1">
    <citation type="submission" date="2020-11" db="EMBL/GenBank/DDBJ databases">
        <authorList>
            <consortium name="DOE Joint Genome Institute"/>
            <person name="Ahrendt S."/>
            <person name="Riley R."/>
            <person name="Andreopoulos W."/>
            <person name="Labutti K."/>
            <person name="Pangilinan J."/>
            <person name="Ruiz-Duenas F.J."/>
            <person name="Barrasa J.M."/>
            <person name="Sanchez-Garcia M."/>
            <person name="Camarero S."/>
            <person name="Miyauchi S."/>
            <person name="Serrano A."/>
            <person name="Linde D."/>
            <person name="Babiker R."/>
            <person name="Drula E."/>
            <person name="Ayuso-Fernandez I."/>
            <person name="Pacheco R."/>
            <person name="Padilla G."/>
            <person name="Ferreira P."/>
            <person name="Barriuso J."/>
            <person name="Kellner H."/>
            <person name="Castanera R."/>
            <person name="Alfaro M."/>
            <person name="Ramirez L."/>
            <person name="Pisabarro A.G."/>
            <person name="Kuo A."/>
            <person name="Tritt A."/>
            <person name="Lipzen A."/>
            <person name="He G."/>
            <person name="Yan M."/>
            <person name="Ng V."/>
            <person name="Cullen D."/>
            <person name="Martin F."/>
            <person name="Rosso M.-N."/>
            <person name="Henrissat B."/>
            <person name="Hibbett D."/>
            <person name="Martinez A.T."/>
            <person name="Grigoriev I.V."/>
        </authorList>
    </citation>
    <scope>NUCLEOTIDE SEQUENCE</scope>
    <source>
        <strain evidence="2">MF-IS2</strain>
    </source>
</reference>